<dbReference type="Proteomes" id="UP000238413">
    <property type="component" value="Chromosome"/>
</dbReference>
<organism evidence="9 10">
    <name type="scientific">Streptomyces dengpaensis</name>
    <dbReference type="NCBI Taxonomy" id="2049881"/>
    <lineage>
        <taxon>Bacteria</taxon>
        <taxon>Bacillati</taxon>
        <taxon>Actinomycetota</taxon>
        <taxon>Actinomycetes</taxon>
        <taxon>Kitasatosporales</taxon>
        <taxon>Streptomycetaceae</taxon>
        <taxon>Streptomyces</taxon>
    </lineage>
</organism>
<evidence type="ECO:0000313" key="10">
    <source>
        <dbReference type="Proteomes" id="UP000238413"/>
    </source>
</evidence>
<evidence type="ECO:0000256" key="4">
    <source>
        <dbReference type="ARBA" id="ARBA00022927"/>
    </source>
</evidence>
<evidence type="ECO:0000256" key="5">
    <source>
        <dbReference type="ARBA" id="ARBA00022989"/>
    </source>
</evidence>
<dbReference type="PRINTS" id="PR01506">
    <property type="entry name" value="TATBPROTEIN"/>
</dbReference>
<reference evidence="9 10" key="1">
    <citation type="submission" date="2018-02" db="EMBL/GenBank/DDBJ databases">
        <title>Complete genome sequence of Streptomyces dengpaensis, the producer of angucyclines.</title>
        <authorList>
            <person name="Yumei L."/>
        </authorList>
    </citation>
    <scope>NUCLEOTIDE SEQUENCE [LARGE SCALE GENOMIC DNA]</scope>
    <source>
        <strain evidence="9 10">XZHG99</strain>
    </source>
</reference>
<dbReference type="InterPro" id="IPR003369">
    <property type="entry name" value="TatA/B/E"/>
</dbReference>
<accession>A0ABN5ICD2</accession>
<comment type="subcellular location">
    <subcellularLocation>
        <location evidence="1">Membrane</location>
        <topology evidence="1">Single-pass membrane protein</topology>
    </subcellularLocation>
</comment>
<sequence>MFFDMGPLEILTLFVIAIVVLGPEKLPKAISETSALIRKVRSFSDSAQNEIRQELGPEFSDLHLRDLHPRALAEKALSRAEDETGLHEITASLSLNEPADDDDGDRPERGLVHGTHALSKQPRA</sequence>
<keyword evidence="3" id="KW-0812">Transmembrane</keyword>
<keyword evidence="2" id="KW-0813">Transport</keyword>
<evidence type="ECO:0000256" key="6">
    <source>
        <dbReference type="ARBA" id="ARBA00023010"/>
    </source>
</evidence>
<keyword evidence="4" id="KW-0653">Protein transport</keyword>
<name>A0ABN5ICD2_9ACTN</name>
<dbReference type="Gene3D" id="1.20.5.3310">
    <property type="match status" value="1"/>
</dbReference>
<gene>
    <name evidence="9" type="ORF">C4B68_39205</name>
</gene>
<evidence type="ECO:0000256" key="8">
    <source>
        <dbReference type="SAM" id="MobiDB-lite"/>
    </source>
</evidence>
<evidence type="ECO:0000256" key="1">
    <source>
        <dbReference type="ARBA" id="ARBA00004167"/>
    </source>
</evidence>
<evidence type="ECO:0000313" key="9">
    <source>
        <dbReference type="EMBL" id="AVH60790.1"/>
    </source>
</evidence>
<keyword evidence="10" id="KW-1185">Reference proteome</keyword>
<keyword evidence="5" id="KW-1133">Transmembrane helix</keyword>
<evidence type="ECO:0000256" key="7">
    <source>
        <dbReference type="ARBA" id="ARBA00023136"/>
    </source>
</evidence>
<dbReference type="EMBL" id="CP026652">
    <property type="protein sequence ID" value="AVH60790.1"/>
    <property type="molecule type" value="Genomic_DNA"/>
</dbReference>
<dbReference type="Pfam" id="PF02416">
    <property type="entry name" value="TatA_B_E"/>
    <property type="match status" value="1"/>
</dbReference>
<keyword evidence="6" id="KW-0811">Translocation</keyword>
<proteinExistence type="predicted"/>
<evidence type="ECO:0000256" key="2">
    <source>
        <dbReference type="ARBA" id="ARBA00022448"/>
    </source>
</evidence>
<protein>
    <submittedName>
        <fullName evidence="9">Sec-independent protein translocase TatB</fullName>
    </submittedName>
</protein>
<keyword evidence="7" id="KW-0472">Membrane</keyword>
<feature type="region of interest" description="Disordered" evidence="8">
    <location>
        <begin position="88"/>
        <end position="124"/>
    </location>
</feature>
<evidence type="ECO:0000256" key="3">
    <source>
        <dbReference type="ARBA" id="ARBA00022692"/>
    </source>
</evidence>
<dbReference type="RefSeq" id="WP_099506015.1">
    <property type="nucleotide sequence ID" value="NZ_CP026652.1"/>
</dbReference>